<dbReference type="InterPro" id="IPR036754">
    <property type="entry name" value="YbaK/aa-tRNA-synt-asso_dom_sf"/>
</dbReference>
<dbReference type="InterPro" id="IPR007214">
    <property type="entry name" value="YbaK/aa-tRNA-synth-assoc-dom"/>
</dbReference>
<dbReference type="RefSeq" id="WP_382423111.1">
    <property type="nucleotide sequence ID" value="NZ_JBHSCW010000008.1"/>
</dbReference>
<dbReference type="Gene3D" id="3.90.960.10">
    <property type="entry name" value="YbaK/aminoacyl-tRNA synthetase-associated domain"/>
    <property type="match status" value="1"/>
</dbReference>
<dbReference type="Pfam" id="PF04073">
    <property type="entry name" value="tRNA_edit"/>
    <property type="match status" value="1"/>
</dbReference>
<gene>
    <name evidence="2" type="ORF">ACFOW6_14460</name>
</gene>
<protein>
    <submittedName>
        <fullName evidence="2">YbaK/EbsC family protein</fullName>
    </submittedName>
</protein>
<dbReference type="PANTHER" id="PTHR30411:SF1">
    <property type="entry name" value="CYTOPLASMIC PROTEIN"/>
    <property type="match status" value="1"/>
</dbReference>
<name>A0ABV8UPR9_9PROT</name>
<comment type="caution">
    <text evidence="2">The sequence shown here is derived from an EMBL/GenBank/DDBJ whole genome shotgun (WGS) entry which is preliminary data.</text>
</comment>
<dbReference type="CDD" id="cd04333">
    <property type="entry name" value="ProX_deacylase"/>
    <property type="match status" value="1"/>
</dbReference>
<feature type="domain" description="YbaK/aminoacyl-tRNA synthetase-associated" evidence="1">
    <location>
        <begin position="29"/>
        <end position="148"/>
    </location>
</feature>
<dbReference type="PANTHER" id="PTHR30411">
    <property type="entry name" value="CYTOPLASMIC PROTEIN"/>
    <property type="match status" value="1"/>
</dbReference>
<organism evidence="2 3">
    <name type="scientific">Fodinicurvata halophila</name>
    <dbReference type="NCBI Taxonomy" id="1419723"/>
    <lineage>
        <taxon>Bacteria</taxon>
        <taxon>Pseudomonadati</taxon>
        <taxon>Pseudomonadota</taxon>
        <taxon>Alphaproteobacteria</taxon>
        <taxon>Rhodospirillales</taxon>
        <taxon>Rhodovibrionaceae</taxon>
        <taxon>Fodinicurvata</taxon>
    </lineage>
</organism>
<dbReference type="SUPFAM" id="SSF55826">
    <property type="entry name" value="YbaK/ProRS associated domain"/>
    <property type="match status" value="1"/>
</dbReference>
<evidence type="ECO:0000313" key="3">
    <source>
        <dbReference type="Proteomes" id="UP001595799"/>
    </source>
</evidence>
<evidence type="ECO:0000259" key="1">
    <source>
        <dbReference type="Pfam" id="PF04073"/>
    </source>
</evidence>
<accession>A0ABV8UPR9</accession>
<keyword evidence="3" id="KW-1185">Reference proteome</keyword>
<dbReference type="EMBL" id="JBHSCW010000008">
    <property type="protein sequence ID" value="MFC4352751.1"/>
    <property type="molecule type" value="Genomic_DNA"/>
</dbReference>
<proteinExistence type="predicted"/>
<reference evidence="3" key="1">
    <citation type="journal article" date="2019" name="Int. J. Syst. Evol. Microbiol.">
        <title>The Global Catalogue of Microorganisms (GCM) 10K type strain sequencing project: providing services to taxonomists for standard genome sequencing and annotation.</title>
        <authorList>
            <consortium name="The Broad Institute Genomics Platform"/>
            <consortium name="The Broad Institute Genome Sequencing Center for Infectious Disease"/>
            <person name="Wu L."/>
            <person name="Ma J."/>
        </authorList>
    </citation>
    <scope>NUCLEOTIDE SEQUENCE [LARGE SCALE GENOMIC DNA]</scope>
    <source>
        <strain evidence="3">CECT 8472</strain>
    </source>
</reference>
<sequence>MSTLKAAAGRVQKTLEDRGLTCDVREFPESTRTAEEAARAIGCEVGQIAKSLIFRLPETDEAVLVVASGVNRVDETKVARHLGHDITRADAAFVREKTGYSIGGVPPVGHSHPPRTLLDRDLQAYVEIWAAAGTSNAVFRLTPQELATLTGAEFTEICRA</sequence>
<dbReference type="Proteomes" id="UP001595799">
    <property type="component" value="Unassembled WGS sequence"/>
</dbReference>
<evidence type="ECO:0000313" key="2">
    <source>
        <dbReference type="EMBL" id="MFC4352751.1"/>
    </source>
</evidence>